<dbReference type="EMBL" id="JTDL01000001">
    <property type="protein sequence ID" value="KHL05691.1"/>
    <property type="molecule type" value="Genomic_DNA"/>
</dbReference>
<dbReference type="SUPFAM" id="SSF54862">
    <property type="entry name" value="4Fe-4S ferredoxins"/>
    <property type="match status" value="1"/>
</dbReference>
<evidence type="ECO:0000313" key="1">
    <source>
        <dbReference type="EMBL" id="KHL05691.1"/>
    </source>
</evidence>
<evidence type="ECO:0000313" key="2">
    <source>
        <dbReference type="Proteomes" id="UP000030982"/>
    </source>
</evidence>
<reference evidence="1 2" key="1">
    <citation type="submission" date="2014-09" db="EMBL/GenBank/DDBJ databases">
        <title>Genome sequence of Sinomonas sp. MUSC 117.</title>
        <authorList>
            <person name="Lee L.-H."/>
        </authorList>
    </citation>
    <scope>NUCLEOTIDE SEQUENCE [LARGE SCALE GENOMIC DNA]</scope>
    <source>
        <strain evidence="1 2">MUSC 117</strain>
    </source>
</reference>
<organism evidence="1 2">
    <name type="scientific">Sinomonas humi</name>
    <dbReference type="NCBI Taxonomy" id="1338436"/>
    <lineage>
        <taxon>Bacteria</taxon>
        <taxon>Bacillati</taxon>
        <taxon>Actinomycetota</taxon>
        <taxon>Actinomycetes</taxon>
        <taxon>Micrococcales</taxon>
        <taxon>Micrococcaceae</taxon>
        <taxon>Sinomonas</taxon>
    </lineage>
</organism>
<accession>A0A0B2AUX0</accession>
<dbReference type="Proteomes" id="UP000030982">
    <property type="component" value="Unassembled WGS sequence"/>
</dbReference>
<dbReference type="Gene3D" id="3.30.70.20">
    <property type="match status" value="1"/>
</dbReference>
<dbReference type="STRING" id="1338436.LK10_00055"/>
<protein>
    <recommendedName>
        <fullName evidence="3">Ferredoxin</fullName>
    </recommendedName>
</protein>
<sequence length="75" mass="8345">MSRAQLELHIDFARCDGRGLCTELLPELLVRDDWGYPVGRGGRDVRVPEPLATAAQDAVDLCPLQALMLRRVTRA</sequence>
<comment type="caution">
    <text evidence="1">The sequence shown here is derived from an EMBL/GenBank/DDBJ whole genome shotgun (WGS) entry which is preliminary data.</text>
</comment>
<gene>
    <name evidence="1" type="ORF">LK10_00055</name>
</gene>
<dbReference type="AlphaFoldDB" id="A0A0B2AUX0"/>
<dbReference type="OrthoDB" id="4741951at2"/>
<dbReference type="Pfam" id="PF13459">
    <property type="entry name" value="Fer4_15"/>
    <property type="match status" value="1"/>
</dbReference>
<dbReference type="RefSeq" id="WP_043119202.1">
    <property type="nucleotide sequence ID" value="NZ_JTDL01000001.1"/>
</dbReference>
<name>A0A0B2AUX0_9MICC</name>
<proteinExistence type="predicted"/>
<keyword evidence="2" id="KW-1185">Reference proteome</keyword>
<evidence type="ECO:0008006" key="3">
    <source>
        <dbReference type="Google" id="ProtNLM"/>
    </source>
</evidence>